<proteinExistence type="predicted"/>
<comment type="caution">
    <text evidence="1">The sequence shown here is derived from an EMBL/GenBank/DDBJ whole genome shotgun (WGS) entry which is preliminary data.</text>
</comment>
<sequence>MPLRNMSPVSKERPNLGFLAFADALLTIPKVLFLSKSTLLRTNAPAHSKQFSKPKATTVAQKWTKCTENLFPFGRSSNGDF</sequence>
<accession>A0ACB8E683</accession>
<dbReference type="EMBL" id="CM037630">
    <property type="protein sequence ID" value="KAH7987738.1"/>
    <property type="molecule type" value="Genomic_DNA"/>
</dbReference>
<evidence type="ECO:0000313" key="1">
    <source>
        <dbReference type="EMBL" id="KAH7987738.1"/>
    </source>
</evidence>
<name>A0ACB8E683_9SAUR</name>
<keyword evidence="2" id="KW-1185">Reference proteome</keyword>
<reference evidence="1" key="1">
    <citation type="submission" date="2021-08" db="EMBL/GenBank/DDBJ databases">
        <title>The first chromosome-level gecko genome reveals the dynamic sex chromosomes of Neotropical dwarf geckos (Sphaerodactylidae: Sphaerodactylus).</title>
        <authorList>
            <person name="Pinto B.J."/>
            <person name="Keating S.E."/>
            <person name="Gamble T."/>
        </authorList>
    </citation>
    <scope>NUCLEOTIDE SEQUENCE</scope>
    <source>
        <strain evidence="1">TG3544</strain>
    </source>
</reference>
<dbReference type="Proteomes" id="UP000827872">
    <property type="component" value="Linkage Group LG17"/>
</dbReference>
<protein>
    <submittedName>
        <fullName evidence="1">Uncharacterized protein</fullName>
    </submittedName>
</protein>
<organism evidence="1 2">
    <name type="scientific">Sphaerodactylus townsendi</name>
    <dbReference type="NCBI Taxonomy" id="933632"/>
    <lineage>
        <taxon>Eukaryota</taxon>
        <taxon>Metazoa</taxon>
        <taxon>Chordata</taxon>
        <taxon>Craniata</taxon>
        <taxon>Vertebrata</taxon>
        <taxon>Euteleostomi</taxon>
        <taxon>Lepidosauria</taxon>
        <taxon>Squamata</taxon>
        <taxon>Bifurcata</taxon>
        <taxon>Gekkota</taxon>
        <taxon>Sphaerodactylidae</taxon>
        <taxon>Sphaerodactylus</taxon>
    </lineage>
</organism>
<gene>
    <name evidence="1" type="ORF">K3G42_011324</name>
</gene>
<evidence type="ECO:0000313" key="2">
    <source>
        <dbReference type="Proteomes" id="UP000827872"/>
    </source>
</evidence>